<dbReference type="PANTHER" id="PTHR21505:SF8">
    <property type="entry name" value="DPT-YFP REPRESSOR BY OVEREXPRESSION, ISOFORM D-RELATED"/>
    <property type="match status" value="1"/>
</dbReference>
<keyword evidence="4" id="KW-1185">Reference proteome</keyword>
<organism evidence="3 4">
    <name type="scientific">Plakobranchus ocellatus</name>
    <dbReference type="NCBI Taxonomy" id="259542"/>
    <lineage>
        <taxon>Eukaryota</taxon>
        <taxon>Metazoa</taxon>
        <taxon>Spiralia</taxon>
        <taxon>Lophotrochozoa</taxon>
        <taxon>Mollusca</taxon>
        <taxon>Gastropoda</taxon>
        <taxon>Heterobranchia</taxon>
        <taxon>Euthyneura</taxon>
        <taxon>Panpulmonata</taxon>
        <taxon>Sacoglossa</taxon>
        <taxon>Placobranchoidea</taxon>
        <taxon>Plakobranchidae</taxon>
        <taxon>Plakobranchus</taxon>
    </lineage>
</organism>
<evidence type="ECO:0000313" key="3">
    <source>
        <dbReference type="EMBL" id="GFN87926.1"/>
    </source>
</evidence>
<dbReference type="EMBL" id="BLXT01001819">
    <property type="protein sequence ID" value="GFN87926.1"/>
    <property type="molecule type" value="Genomic_DNA"/>
</dbReference>
<dbReference type="PROSITE" id="PS51029">
    <property type="entry name" value="MADF"/>
    <property type="match status" value="1"/>
</dbReference>
<evidence type="ECO:0000313" key="4">
    <source>
        <dbReference type="Proteomes" id="UP000735302"/>
    </source>
</evidence>
<dbReference type="InterPro" id="IPR006578">
    <property type="entry name" value="MADF-dom"/>
</dbReference>
<proteinExistence type="predicted"/>
<dbReference type="AlphaFoldDB" id="A0AAV3Z060"/>
<protein>
    <submittedName>
        <fullName evidence="3">Transcription factor adf-1</fullName>
    </submittedName>
</protein>
<feature type="region of interest" description="Disordered" evidence="1">
    <location>
        <begin position="76"/>
        <end position="97"/>
    </location>
</feature>
<comment type="caution">
    <text evidence="3">The sequence shown here is derived from an EMBL/GenBank/DDBJ whole genome shotgun (WGS) entry which is preliminary data.</text>
</comment>
<dbReference type="Proteomes" id="UP000735302">
    <property type="component" value="Unassembled WGS sequence"/>
</dbReference>
<dbReference type="Pfam" id="PF10545">
    <property type="entry name" value="MADF_DNA_bdg"/>
    <property type="match status" value="1"/>
</dbReference>
<evidence type="ECO:0000259" key="2">
    <source>
        <dbReference type="PROSITE" id="PS51029"/>
    </source>
</evidence>
<evidence type="ECO:0000256" key="1">
    <source>
        <dbReference type="SAM" id="MobiDB-lite"/>
    </source>
</evidence>
<dbReference type="SMART" id="SM00595">
    <property type="entry name" value="MADF"/>
    <property type="match status" value="1"/>
</dbReference>
<gene>
    <name evidence="3" type="ORF">PoB_001443200</name>
</gene>
<sequence>MSDKEENRTFQLECIDLYKRLPALWKVKSEDYSNRNKKDAAYAVLIEKFQEKYPNYTREDVKKKINSYGTNYRKELKKVQDSERSGAGTDQLYEPTL</sequence>
<name>A0AAV3Z060_9GAST</name>
<feature type="domain" description="MADF" evidence="2">
    <location>
        <begin position="13"/>
        <end position="97"/>
    </location>
</feature>
<accession>A0AAV3Z060</accession>
<reference evidence="3 4" key="1">
    <citation type="journal article" date="2021" name="Elife">
        <title>Chloroplast acquisition without the gene transfer in kleptoplastic sea slugs, Plakobranchus ocellatus.</title>
        <authorList>
            <person name="Maeda T."/>
            <person name="Takahashi S."/>
            <person name="Yoshida T."/>
            <person name="Shimamura S."/>
            <person name="Takaki Y."/>
            <person name="Nagai Y."/>
            <person name="Toyoda A."/>
            <person name="Suzuki Y."/>
            <person name="Arimoto A."/>
            <person name="Ishii H."/>
            <person name="Satoh N."/>
            <person name="Nishiyama T."/>
            <person name="Hasebe M."/>
            <person name="Maruyama T."/>
            <person name="Minagawa J."/>
            <person name="Obokata J."/>
            <person name="Shigenobu S."/>
        </authorList>
    </citation>
    <scope>NUCLEOTIDE SEQUENCE [LARGE SCALE GENOMIC DNA]</scope>
</reference>
<dbReference type="PANTHER" id="PTHR21505">
    <property type="entry name" value="MADF DOMAIN-CONTAINING PROTEIN-RELATED"/>
    <property type="match status" value="1"/>
</dbReference>